<name>A0A7T2PHX1_9GAMM</name>
<dbReference type="GeneID" id="60785250"/>
<reference evidence="1 2" key="1">
    <citation type="submission" date="2020-12" db="EMBL/GenBank/DDBJ databases">
        <title>FDA dAtabase for Regulatory Grade micrObial Sequences (FDA-ARGOS): Supporting development and validation of Infectious Disease Dx tests.</title>
        <authorList>
            <person name="Sproer C."/>
            <person name="Gronow S."/>
            <person name="Severitt S."/>
            <person name="Schroder I."/>
            <person name="Tallon L."/>
            <person name="Sadzewicz L."/>
            <person name="Zhao X."/>
            <person name="Boylan J."/>
            <person name="Ott S."/>
            <person name="Bowen H."/>
            <person name="Vavikolanu K."/>
            <person name="Mehta A."/>
            <person name="Aluvathingal J."/>
            <person name="Nadendla S."/>
            <person name="Lowell S."/>
            <person name="Myers T."/>
            <person name="Yan Y."/>
            <person name="Sichtig H."/>
        </authorList>
    </citation>
    <scope>NUCLEOTIDE SEQUENCE [LARGE SCALE GENOMIC DNA]</scope>
    <source>
        <strain evidence="1 2">FDAARGOS_933</strain>
    </source>
</reference>
<accession>A0A7T2PHX1</accession>
<organism evidence="1 2">
    <name type="scientific">Aeromonas allosaccharophila</name>
    <dbReference type="NCBI Taxonomy" id="656"/>
    <lineage>
        <taxon>Bacteria</taxon>
        <taxon>Pseudomonadati</taxon>
        <taxon>Pseudomonadota</taxon>
        <taxon>Gammaproteobacteria</taxon>
        <taxon>Aeromonadales</taxon>
        <taxon>Aeromonadaceae</taxon>
        <taxon>Aeromonas</taxon>
    </lineage>
</organism>
<evidence type="ECO:0000313" key="2">
    <source>
        <dbReference type="Proteomes" id="UP000595101"/>
    </source>
</evidence>
<protein>
    <submittedName>
        <fullName evidence="1">Uncharacterized protein</fullName>
    </submittedName>
</protein>
<sequence length="124" mass="13884">MNKIHEQGYPQILWVSAANPVRTRDCPLLSSARARFASKPDFMLFCHGRCNRLATGSIGTFLRHLFASPFPVSKRIKSSDICMVSTAAHLWLNMPKLRSGDRLDSRIYNIAHDRAASVAGSIFH</sequence>
<evidence type="ECO:0000313" key="1">
    <source>
        <dbReference type="EMBL" id="QPR56069.1"/>
    </source>
</evidence>
<dbReference type="Proteomes" id="UP000595101">
    <property type="component" value="Chromosome"/>
</dbReference>
<proteinExistence type="predicted"/>
<dbReference type="RefSeq" id="WP_197930351.1">
    <property type="nucleotide sequence ID" value="NZ_CP065745.1"/>
</dbReference>
<dbReference type="AlphaFoldDB" id="A0A7T2PHX1"/>
<gene>
    <name evidence="1" type="ORF">I6G90_06550</name>
</gene>
<dbReference type="EMBL" id="CP065745">
    <property type="protein sequence ID" value="QPR56069.1"/>
    <property type="molecule type" value="Genomic_DNA"/>
</dbReference>
<dbReference type="KEGG" id="aall:I6G90_06550"/>